<dbReference type="STRING" id="1245748.A0A421DEK1"/>
<evidence type="ECO:0000256" key="1">
    <source>
        <dbReference type="SAM" id="MobiDB-lite"/>
    </source>
</evidence>
<reference evidence="2 3" key="1">
    <citation type="submission" date="2018-08" db="EMBL/GenBank/DDBJ databases">
        <title>Draft genome sequences of two Aspergillus turcosus clinical strains isolated from bronchoalveolar lavage fluid: one azole-susceptible and the other azole-resistant.</title>
        <authorList>
            <person name="Parent-Michaud M."/>
            <person name="Dufresne P.J."/>
            <person name="Fournier E."/>
            <person name="Martineau C."/>
            <person name="Moreira S."/>
            <person name="Perkins V."/>
            <person name="De Repentigny L."/>
            <person name="Dufresne S.F."/>
        </authorList>
    </citation>
    <scope>NUCLEOTIDE SEQUENCE [LARGE SCALE GENOMIC DNA]</scope>
    <source>
        <strain evidence="2">HMR AF 1038</strain>
    </source>
</reference>
<feature type="compositionally biased region" description="Basic residues" evidence="1">
    <location>
        <begin position="218"/>
        <end position="231"/>
    </location>
</feature>
<accession>A0A421DEK1</accession>
<dbReference type="Pfam" id="PF09507">
    <property type="entry name" value="CDC27"/>
    <property type="match status" value="1"/>
</dbReference>
<dbReference type="PANTHER" id="PTHR17598:SF13">
    <property type="entry name" value="DNA POLYMERASE DELTA SUBUNIT 3"/>
    <property type="match status" value="1"/>
</dbReference>
<dbReference type="GO" id="GO:1904161">
    <property type="term" value="P:DNA synthesis involved in UV-damage excision repair"/>
    <property type="evidence" value="ECO:0007669"/>
    <property type="project" value="TreeGrafter"/>
</dbReference>
<evidence type="ECO:0008006" key="4">
    <source>
        <dbReference type="Google" id="ProtNLM"/>
    </source>
</evidence>
<sequence length="292" mass="31992">MLAAHAHEDPLEYGKQWGMIQNKKVKRRTGVRPPAPAPTPAPKTVVPSKRPSVGEATQKVKSESKKAEDAAPTSQTKAEEKPPVKPSGKTAPLKREKSDLFSSFAKAKPKQKKEGLATPVFGAASAEPSGAEDVVLGDASDEEEPEELFPDSGKSSTTNNRESRKEREERLRKMMEDDDEDDDEEMPDVPEPPAEEEKTIDQPPPKQELKQEITVSGGRRRGRRQVMKKKTVKDEEGYLGENLLTVEEPSWESFSEDEPAPPPKKKPALSAPKGKAGGKAGQGSIMSFFSKK</sequence>
<proteinExistence type="predicted"/>
<feature type="compositionally biased region" description="Acidic residues" evidence="1">
    <location>
        <begin position="176"/>
        <end position="188"/>
    </location>
</feature>
<dbReference type="GO" id="GO:0003887">
    <property type="term" value="F:DNA-directed DNA polymerase activity"/>
    <property type="evidence" value="ECO:0007669"/>
    <property type="project" value="TreeGrafter"/>
</dbReference>
<dbReference type="OrthoDB" id="514823at2759"/>
<dbReference type="EMBL" id="NIDN02000014">
    <property type="protein sequence ID" value="RLM00551.1"/>
    <property type="molecule type" value="Genomic_DNA"/>
</dbReference>
<comment type="caution">
    <text evidence="2">The sequence shown here is derived from an EMBL/GenBank/DDBJ whole genome shotgun (WGS) entry which is preliminary data.</text>
</comment>
<organism evidence="2 3">
    <name type="scientific">Aspergillus turcosus</name>
    <dbReference type="NCBI Taxonomy" id="1245748"/>
    <lineage>
        <taxon>Eukaryota</taxon>
        <taxon>Fungi</taxon>
        <taxon>Dikarya</taxon>
        <taxon>Ascomycota</taxon>
        <taxon>Pezizomycotina</taxon>
        <taxon>Eurotiomycetes</taxon>
        <taxon>Eurotiomycetidae</taxon>
        <taxon>Eurotiales</taxon>
        <taxon>Aspergillaceae</taxon>
        <taxon>Aspergillus</taxon>
        <taxon>Aspergillus subgen. Fumigati</taxon>
    </lineage>
</organism>
<dbReference type="Proteomes" id="UP000215289">
    <property type="component" value="Unassembled WGS sequence"/>
</dbReference>
<feature type="compositionally biased region" description="Basic and acidic residues" evidence="1">
    <location>
        <begin position="58"/>
        <end position="69"/>
    </location>
</feature>
<dbReference type="GO" id="GO:0006271">
    <property type="term" value="P:DNA strand elongation involved in DNA replication"/>
    <property type="evidence" value="ECO:0007669"/>
    <property type="project" value="TreeGrafter"/>
</dbReference>
<dbReference type="InterPro" id="IPR019038">
    <property type="entry name" value="POLD3"/>
</dbReference>
<dbReference type="GO" id="GO:0006297">
    <property type="term" value="P:nucleotide-excision repair, DNA gap filling"/>
    <property type="evidence" value="ECO:0007669"/>
    <property type="project" value="TreeGrafter"/>
</dbReference>
<feature type="compositionally biased region" description="Basic and acidic residues" evidence="1">
    <location>
        <begin position="161"/>
        <end position="175"/>
    </location>
</feature>
<protein>
    <recommendedName>
        <fullName evidence="4">DNA polymerase delta subunit 3</fullName>
    </recommendedName>
</protein>
<feature type="compositionally biased region" description="Basic and acidic residues" evidence="1">
    <location>
        <begin position="1"/>
        <end position="12"/>
    </location>
</feature>
<feature type="region of interest" description="Disordered" evidence="1">
    <location>
        <begin position="1"/>
        <end position="292"/>
    </location>
</feature>
<feature type="compositionally biased region" description="Acidic residues" evidence="1">
    <location>
        <begin position="139"/>
        <end position="149"/>
    </location>
</feature>
<evidence type="ECO:0000313" key="3">
    <source>
        <dbReference type="Proteomes" id="UP000215289"/>
    </source>
</evidence>
<evidence type="ECO:0000313" key="2">
    <source>
        <dbReference type="EMBL" id="RLM00551.1"/>
    </source>
</evidence>
<keyword evidence="3" id="KW-1185">Reference proteome</keyword>
<dbReference type="AlphaFoldDB" id="A0A421DEK1"/>
<dbReference type="PANTHER" id="PTHR17598">
    <property type="entry name" value="DNA POLYMERASE DELTA SUBUNIT 3"/>
    <property type="match status" value="1"/>
</dbReference>
<name>A0A421DEK1_9EURO</name>
<dbReference type="GO" id="GO:0043625">
    <property type="term" value="C:delta DNA polymerase complex"/>
    <property type="evidence" value="ECO:0007669"/>
    <property type="project" value="InterPro"/>
</dbReference>
<gene>
    <name evidence="2" type="ORF">CFD26_107448</name>
</gene>